<keyword evidence="4" id="KW-1185">Reference proteome</keyword>
<sequence length="323" mass="37125">MNSEIYYLIYFAFDNTFIVIDSDDVDGKIKNNQVKMKWDSSWYTGQIVYEGSEERCYIKSKKLCPNSTDLRSSGDESDQTILRKKRDLSNGENLLSKELSKLNRLQRLHQTPSTTNSQKSPLRNRTSSSQKRSSVRLSSSPCCSRELSLPSSPEINQEPSNANMSCEVSSPRPTVTNFADHPTVNLNEVFSVVQSLQKDFRTVLDILNDFTKSIKKKGSDDEEWSNEVIYDDQNLLDIDGDVLNKYVISVMNTLFTRDELNKGLIKADGSKSKREKLDEQRVEILKEAVKNKFRIPSRRMAKTWREVVQIAKRCCYDSIKKKN</sequence>
<name>A0A814DN71_9BILA</name>
<feature type="region of interest" description="Disordered" evidence="1">
    <location>
        <begin position="105"/>
        <end position="168"/>
    </location>
</feature>
<organism evidence="3 4">
    <name type="scientific">Brachionus calyciflorus</name>
    <dbReference type="NCBI Taxonomy" id="104777"/>
    <lineage>
        <taxon>Eukaryota</taxon>
        <taxon>Metazoa</taxon>
        <taxon>Spiralia</taxon>
        <taxon>Gnathifera</taxon>
        <taxon>Rotifera</taxon>
        <taxon>Eurotatoria</taxon>
        <taxon>Monogononta</taxon>
        <taxon>Pseudotrocha</taxon>
        <taxon>Ploima</taxon>
        <taxon>Brachionidae</taxon>
        <taxon>Brachionus</taxon>
    </lineage>
</organism>
<dbReference type="EMBL" id="CAJNOC010002880">
    <property type="protein sequence ID" value="CAF0956351.1"/>
    <property type="molecule type" value="Genomic_DNA"/>
</dbReference>
<evidence type="ECO:0000313" key="4">
    <source>
        <dbReference type="Proteomes" id="UP000663879"/>
    </source>
</evidence>
<dbReference type="InterPro" id="IPR018379">
    <property type="entry name" value="BEN_domain"/>
</dbReference>
<evidence type="ECO:0000313" key="3">
    <source>
        <dbReference type="EMBL" id="CAF0956351.1"/>
    </source>
</evidence>
<feature type="compositionally biased region" description="Low complexity" evidence="1">
    <location>
        <begin position="123"/>
        <end position="145"/>
    </location>
</feature>
<reference evidence="3" key="1">
    <citation type="submission" date="2021-02" db="EMBL/GenBank/DDBJ databases">
        <authorList>
            <person name="Nowell W R."/>
        </authorList>
    </citation>
    <scope>NUCLEOTIDE SEQUENCE</scope>
    <source>
        <strain evidence="3">Ploen Becks lab</strain>
    </source>
</reference>
<evidence type="ECO:0000259" key="2">
    <source>
        <dbReference type="PROSITE" id="PS51457"/>
    </source>
</evidence>
<dbReference type="GO" id="GO:0003677">
    <property type="term" value="F:DNA binding"/>
    <property type="evidence" value="ECO:0007669"/>
    <property type="project" value="InterPro"/>
</dbReference>
<dbReference type="AlphaFoldDB" id="A0A814DN71"/>
<comment type="caution">
    <text evidence="3">The sequence shown here is derived from an EMBL/GenBank/DDBJ whole genome shotgun (WGS) entry which is preliminary data.</text>
</comment>
<dbReference type="Proteomes" id="UP000663879">
    <property type="component" value="Unassembled WGS sequence"/>
</dbReference>
<feature type="compositionally biased region" description="Polar residues" evidence="1">
    <location>
        <begin position="149"/>
        <end position="168"/>
    </location>
</feature>
<proteinExistence type="predicted"/>
<accession>A0A814DN71</accession>
<evidence type="ECO:0000256" key="1">
    <source>
        <dbReference type="SAM" id="MobiDB-lite"/>
    </source>
</evidence>
<feature type="compositionally biased region" description="Polar residues" evidence="1">
    <location>
        <begin position="108"/>
        <end position="121"/>
    </location>
</feature>
<gene>
    <name evidence="3" type="ORF">OXX778_LOCUS14214</name>
</gene>
<dbReference type="PROSITE" id="PS51457">
    <property type="entry name" value="BEN"/>
    <property type="match status" value="1"/>
</dbReference>
<feature type="domain" description="BEN" evidence="2">
    <location>
        <begin position="224"/>
        <end position="323"/>
    </location>
</feature>
<protein>
    <recommendedName>
        <fullName evidence="2">BEN domain-containing protein</fullName>
    </recommendedName>
</protein>